<dbReference type="OMA" id="AIFMPVF"/>
<accession>U6L6R7</accession>
<dbReference type="GO" id="GO:0006457">
    <property type="term" value="P:protein folding"/>
    <property type="evidence" value="ECO:0007669"/>
    <property type="project" value="TreeGrafter"/>
</dbReference>
<dbReference type="GO" id="GO:0034976">
    <property type="term" value="P:response to endoplasmic reticulum stress"/>
    <property type="evidence" value="ECO:0007669"/>
    <property type="project" value="TreeGrafter"/>
</dbReference>
<dbReference type="RefSeq" id="XP_013235033.1">
    <property type="nucleotide sequence ID" value="XM_013379579.1"/>
</dbReference>
<dbReference type="Proteomes" id="UP000030747">
    <property type="component" value="Unassembled WGS sequence"/>
</dbReference>
<feature type="chain" id="PRO_5004672176" evidence="2">
    <location>
        <begin position="21"/>
        <end position="532"/>
    </location>
</feature>
<dbReference type="Gene3D" id="3.40.30.10">
    <property type="entry name" value="Glutaredoxin"/>
    <property type="match status" value="2"/>
</dbReference>
<dbReference type="SUPFAM" id="SSF52833">
    <property type="entry name" value="Thioredoxin-like"/>
    <property type="match status" value="1"/>
</dbReference>
<evidence type="ECO:0000313" key="3">
    <source>
        <dbReference type="EMBL" id="CDJ44284.1"/>
    </source>
</evidence>
<dbReference type="PANTHER" id="PTHR18929">
    <property type="entry name" value="PROTEIN DISULFIDE ISOMERASE"/>
    <property type="match status" value="1"/>
</dbReference>
<feature type="signal peptide" evidence="2">
    <location>
        <begin position="1"/>
        <end position="20"/>
    </location>
</feature>
<proteinExistence type="inferred from homology"/>
<comment type="similarity">
    <text evidence="1">Belongs to the protein disulfide isomerase family.</text>
</comment>
<dbReference type="AlphaFoldDB" id="U6L6R7"/>
<dbReference type="VEuPathDB" id="ToxoDB:ETH2_1210200"/>
<dbReference type="GO" id="GO:0003756">
    <property type="term" value="F:protein disulfide isomerase activity"/>
    <property type="evidence" value="ECO:0007669"/>
    <property type="project" value="TreeGrafter"/>
</dbReference>
<dbReference type="GO" id="GO:0005783">
    <property type="term" value="C:endoplasmic reticulum"/>
    <property type="evidence" value="ECO:0007669"/>
    <property type="project" value="TreeGrafter"/>
</dbReference>
<dbReference type="GeneID" id="25253891"/>
<protein>
    <submittedName>
        <fullName evidence="3">Thioredoxin domain-containing protein, putative</fullName>
    </submittedName>
</protein>
<dbReference type="VEuPathDB" id="ToxoDB:ETH_00023895"/>
<dbReference type="InterPro" id="IPR036249">
    <property type="entry name" value="Thioredoxin-like_sf"/>
</dbReference>
<keyword evidence="4" id="KW-1185">Reference proteome</keyword>
<reference evidence="3" key="1">
    <citation type="submission" date="2013-10" db="EMBL/GenBank/DDBJ databases">
        <title>Genomic analysis of the causative agents of coccidiosis in chickens.</title>
        <authorList>
            <person name="Reid A.J."/>
            <person name="Blake D."/>
            <person name="Billington K."/>
            <person name="Browne H."/>
            <person name="Dunn M."/>
            <person name="Hung S."/>
            <person name="Kawahara F."/>
            <person name="Miranda-Saavedra D."/>
            <person name="Mourier T."/>
            <person name="Nagra H."/>
            <person name="Otto T.D."/>
            <person name="Rawlings N."/>
            <person name="Sanchez A."/>
            <person name="Sanders M."/>
            <person name="Subramaniam C."/>
            <person name="Tay Y."/>
            <person name="Dear P."/>
            <person name="Doerig C."/>
            <person name="Gruber A."/>
            <person name="Parkinson J."/>
            <person name="Shirley M."/>
            <person name="Wan K.L."/>
            <person name="Berriman M."/>
            <person name="Tomley F."/>
            <person name="Pain A."/>
        </authorList>
    </citation>
    <scope>NUCLEOTIDE SEQUENCE [LARGE SCALE GENOMIC DNA]</scope>
    <source>
        <strain evidence="3">Houghton</strain>
    </source>
</reference>
<evidence type="ECO:0000256" key="1">
    <source>
        <dbReference type="ARBA" id="ARBA00006347"/>
    </source>
</evidence>
<organism evidence="3 4">
    <name type="scientific">Eimeria tenella</name>
    <name type="common">Coccidian parasite</name>
    <dbReference type="NCBI Taxonomy" id="5802"/>
    <lineage>
        <taxon>Eukaryota</taxon>
        <taxon>Sar</taxon>
        <taxon>Alveolata</taxon>
        <taxon>Apicomplexa</taxon>
        <taxon>Conoidasida</taxon>
        <taxon>Coccidia</taxon>
        <taxon>Eucoccidiorida</taxon>
        <taxon>Eimeriorina</taxon>
        <taxon>Eimeriidae</taxon>
        <taxon>Eimeria</taxon>
    </lineage>
</organism>
<keyword evidence="2" id="KW-0732">Signal</keyword>
<name>U6L6R7_EIMTE</name>
<evidence type="ECO:0000313" key="4">
    <source>
        <dbReference type="Proteomes" id="UP000030747"/>
    </source>
</evidence>
<sequence>MKRALPWLLLLLLAAAAATAAAAAAAASQQGVQTPKPQSCPAFAWLQQELSYLQGPLSAAVDEPAAAAAAAADTATAAADTKAAAADTAAAADPNASGAYVELTEEALNLALEKRPTALVLLGDSRCTDTSDVFATFFGVARAFSRLSQLQPRVLFAKVLRKAEGSGQRRGMRYGDKNSCEMYLRYEQHLPAAAAATAGEPAAAAAAGEPAAAAAAGEPAAAAATEQPEGEYMTLFLPENSTEEEIKLQIIKLAYPTSLRAPNKTFLDEFLFEFPQMLIRFFEKPADITPVPSAVSVASTRLPIVDVYDPALAAAFNVEPPRQLLLKPKGFRKEFTLSEDREEQRRLIEALEEETPAVVSLTSLTAASIFTELRPVVFLFGGSEPAISEDFAFAEAAAAFDKSVLFCSAVIPSSLQLRAMSYLGIEETAKPQVIIVRAIDDPKKLMKFVCGNAESKKTILECLTKFKEGKLKPYYKSAKPPKVQKGPVYELVASRFKSVVLESNKDVLLLIYSSSCPHSAIFMPVFEEVPKP</sequence>
<dbReference type="EMBL" id="HG676827">
    <property type="protein sequence ID" value="CDJ44284.1"/>
    <property type="molecule type" value="Genomic_DNA"/>
</dbReference>
<reference evidence="3" key="2">
    <citation type="submission" date="2013-10" db="EMBL/GenBank/DDBJ databases">
        <authorList>
            <person name="Aslett M."/>
        </authorList>
    </citation>
    <scope>NUCLEOTIDE SEQUENCE [LARGE SCALE GENOMIC DNA]</scope>
    <source>
        <strain evidence="3">Houghton</strain>
    </source>
</reference>
<dbReference type="OrthoDB" id="427280at2759"/>
<evidence type="ECO:0000256" key="2">
    <source>
        <dbReference type="SAM" id="SignalP"/>
    </source>
</evidence>
<gene>
    <name evidence="3" type="ORF">ETH_00023895</name>
</gene>